<proteinExistence type="predicted"/>
<evidence type="ECO:0000256" key="1">
    <source>
        <dbReference type="SAM" id="MobiDB-lite"/>
    </source>
</evidence>
<dbReference type="InterPro" id="IPR013321">
    <property type="entry name" value="Arc_rbn_hlx_hlx"/>
</dbReference>
<dbReference type="GO" id="GO:0043565">
    <property type="term" value="F:sequence-specific DNA binding"/>
    <property type="evidence" value="ECO:0007669"/>
    <property type="project" value="UniProtKB-ARBA"/>
</dbReference>
<dbReference type="InterPro" id="IPR010985">
    <property type="entry name" value="Ribbon_hlx_hlx"/>
</dbReference>
<geneLocation type="plasmid" evidence="2">
    <name>p9.2</name>
</geneLocation>
<protein>
    <submittedName>
        <fullName evidence="2">Partition protein ParB</fullName>
    </submittedName>
</protein>
<organism evidence="2">
    <name type="scientific">Edwardsiella tarda</name>
    <dbReference type="NCBI Taxonomy" id="636"/>
    <lineage>
        <taxon>Bacteria</taxon>
        <taxon>Pseudomonadati</taxon>
        <taxon>Pseudomonadota</taxon>
        <taxon>Gammaproteobacteria</taxon>
        <taxon>Enterobacterales</taxon>
        <taxon>Hafniaceae</taxon>
        <taxon>Edwardsiella</taxon>
    </lineage>
</organism>
<keyword evidence="2" id="KW-0614">Plasmid</keyword>
<accession>A0A2S1PMH5</accession>
<dbReference type="InterPro" id="IPR015354">
    <property type="entry name" value="DNA_partition_ParG"/>
</dbReference>
<dbReference type="Pfam" id="PF09274">
    <property type="entry name" value="ParG"/>
    <property type="match status" value="1"/>
</dbReference>
<dbReference type="SUPFAM" id="SSF47598">
    <property type="entry name" value="Ribbon-helix-helix"/>
    <property type="match status" value="1"/>
</dbReference>
<reference evidence="2" key="1">
    <citation type="journal article" date="2017" name="J. Clin. Microbiol.">
        <title>Comparative phenotypic and genotypic analysis of Edwardsiella spp. isolates from different hosts and geographic origins, with an emphasis on isolates formerly classified as E. tarda and an evaluation of diagnostic methods.</title>
        <authorList>
            <person name="Reichley S.R."/>
            <person name="Ware C."/>
            <person name="Steadman J."/>
            <person name="Gaunt P.S."/>
            <person name="Garcia J.C."/>
            <person name="LaFrentz B.R."/>
            <person name="Thachil A."/>
            <person name="Waldbieser G.C."/>
            <person name="Stine C.B."/>
            <person name="Bujan N."/>
            <person name="Arias C.R."/>
            <person name="Loch T."/>
            <person name="Welch T.J."/>
            <person name="Cipriano R.C."/>
            <person name="Greenway T.E."/>
            <person name="Khoo L.H."/>
            <person name="Wise D.J."/>
            <person name="Lawrence M.L."/>
            <person name="Griffin M.J."/>
        </authorList>
    </citation>
    <scope>NUCLEOTIDE SEQUENCE</scope>
    <source>
        <strain evidence="2">9.2</strain>
        <plasmid evidence="2">p9.2</plasmid>
    </source>
</reference>
<dbReference type="EMBL" id="MG228256">
    <property type="protein sequence ID" value="AWH59652.1"/>
    <property type="molecule type" value="Genomic_DNA"/>
</dbReference>
<dbReference type="Gene3D" id="1.10.1220.10">
    <property type="entry name" value="Met repressor-like"/>
    <property type="match status" value="1"/>
</dbReference>
<dbReference type="GO" id="GO:0006355">
    <property type="term" value="P:regulation of DNA-templated transcription"/>
    <property type="evidence" value="ECO:0007669"/>
    <property type="project" value="InterPro"/>
</dbReference>
<sequence>MKMSSGKLGMKAGRPSAAKAGPTLSDLADKAATVRVNFDLDRAEHTKLKIYAAKTGRSITDILRELVRSLDEKSD</sequence>
<name>A0A2S1PMH5_EDWTA</name>
<feature type="region of interest" description="Disordered" evidence="1">
    <location>
        <begin position="1"/>
        <end position="24"/>
    </location>
</feature>
<evidence type="ECO:0000313" key="2">
    <source>
        <dbReference type="EMBL" id="AWH59652.1"/>
    </source>
</evidence>
<dbReference type="AlphaFoldDB" id="A0A2S1PMH5"/>